<dbReference type="SUPFAM" id="SSF48452">
    <property type="entry name" value="TPR-like"/>
    <property type="match status" value="1"/>
</dbReference>
<protein>
    <recommendedName>
        <fullName evidence="4">Transcriptional regulator</fullName>
    </recommendedName>
</protein>
<dbReference type="Gene3D" id="1.25.40.10">
    <property type="entry name" value="Tetratricopeptide repeat domain"/>
    <property type="match status" value="1"/>
</dbReference>
<accession>A0ABP6X2B9</accession>
<sequence>MAADTPHDTSAGGGDDSGGDDDGGGRRPNRRLRSLLAEADWTGQQLADAVNAVGAEAGAATRYDRTTVAHWLAGTRPRPPAPDLLAEALTRRLARPLAPADLGLDDLCPPAHTSPHAASPADGVKDVSAELAALATMQATSAPRTGTGAAYNVTALAVPSWTHATDRLLLHPAPGMPHRRTPIGPADAQGAEAIAQVFAAADRTHGGGLTRRPLGLYLARDLIPKLDAGLGPALRRRLLTSATELVYMCAFMCFDDEAHPLAQRYYLAALQMAVENADPAAYALTLRGMSAQALALGHHSQALQLAEQAVATSRHALSAARRALLSGQLAVAYAAYGDRTRALAALTAAERRLEHVSSTSATTKGQAAPLIGVYDHAALAAEEAEVRYLLGDLTGAIRALHTSLRHRPATERRSRAILLARLAELQLRAGRLDQATTTWHHFLDEFPALSCGRAITALRTMRACLRPYARSSAAASVLHHAATLTTSTTAPRKTPSSPD</sequence>
<evidence type="ECO:0000313" key="2">
    <source>
        <dbReference type="EMBL" id="GAA3560159.1"/>
    </source>
</evidence>
<evidence type="ECO:0000256" key="1">
    <source>
        <dbReference type="SAM" id="MobiDB-lite"/>
    </source>
</evidence>
<feature type="region of interest" description="Disordered" evidence="1">
    <location>
        <begin position="1"/>
        <end position="29"/>
    </location>
</feature>
<comment type="caution">
    <text evidence="2">The sequence shown here is derived from an EMBL/GenBank/DDBJ whole genome shotgun (WGS) entry which is preliminary data.</text>
</comment>
<evidence type="ECO:0000313" key="3">
    <source>
        <dbReference type="Proteomes" id="UP001500630"/>
    </source>
</evidence>
<dbReference type="EMBL" id="BAABDQ010000009">
    <property type="protein sequence ID" value="GAA3560159.1"/>
    <property type="molecule type" value="Genomic_DNA"/>
</dbReference>
<evidence type="ECO:0008006" key="4">
    <source>
        <dbReference type="Google" id="ProtNLM"/>
    </source>
</evidence>
<name>A0ABP6X2B9_9ACTN</name>
<keyword evidence="3" id="KW-1185">Reference proteome</keyword>
<gene>
    <name evidence="2" type="ORF">GCM10022419_045980</name>
</gene>
<organism evidence="2 3">
    <name type="scientific">Nonomuraea rosea</name>
    <dbReference type="NCBI Taxonomy" id="638574"/>
    <lineage>
        <taxon>Bacteria</taxon>
        <taxon>Bacillati</taxon>
        <taxon>Actinomycetota</taxon>
        <taxon>Actinomycetes</taxon>
        <taxon>Streptosporangiales</taxon>
        <taxon>Streptosporangiaceae</taxon>
        <taxon>Nonomuraea</taxon>
    </lineage>
</organism>
<proteinExistence type="predicted"/>
<dbReference type="RefSeq" id="WP_345564614.1">
    <property type="nucleotide sequence ID" value="NZ_BAABDQ010000009.1"/>
</dbReference>
<reference evidence="3" key="1">
    <citation type="journal article" date="2019" name="Int. J. Syst. Evol. Microbiol.">
        <title>The Global Catalogue of Microorganisms (GCM) 10K type strain sequencing project: providing services to taxonomists for standard genome sequencing and annotation.</title>
        <authorList>
            <consortium name="The Broad Institute Genomics Platform"/>
            <consortium name="The Broad Institute Genome Sequencing Center for Infectious Disease"/>
            <person name="Wu L."/>
            <person name="Ma J."/>
        </authorList>
    </citation>
    <scope>NUCLEOTIDE SEQUENCE [LARGE SCALE GENOMIC DNA]</scope>
    <source>
        <strain evidence="3">JCM 17326</strain>
    </source>
</reference>
<dbReference type="InterPro" id="IPR011990">
    <property type="entry name" value="TPR-like_helical_dom_sf"/>
</dbReference>
<dbReference type="Proteomes" id="UP001500630">
    <property type="component" value="Unassembled WGS sequence"/>
</dbReference>